<organism evidence="2 3">
    <name type="scientific">Mycolicibacterium frederiksbergense</name>
    <dbReference type="NCBI Taxonomy" id="117567"/>
    <lineage>
        <taxon>Bacteria</taxon>
        <taxon>Bacillati</taxon>
        <taxon>Actinomycetota</taxon>
        <taxon>Actinomycetes</taxon>
        <taxon>Mycobacteriales</taxon>
        <taxon>Mycobacteriaceae</taxon>
        <taxon>Mycolicibacterium</taxon>
    </lineage>
</organism>
<accession>A0ABT6L7Z3</accession>
<feature type="compositionally biased region" description="Basic and acidic residues" evidence="1">
    <location>
        <begin position="14"/>
        <end position="27"/>
    </location>
</feature>
<evidence type="ECO:0000313" key="2">
    <source>
        <dbReference type="EMBL" id="MDH6199024.1"/>
    </source>
</evidence>
<dbReference type="Proteomes" id="UP001160130">
    <property type="component" value="Unassembled WGS sequence"/>
</dbReference>
<feature type="region of interest" description="Disordered" evidence="1">
    <location>
        <begin position="1"/>
        <end position="41"/>
    </location>
</feature>
<dbReference type="EMBL" id="JARXVE010000014">
    <property type="protein sequence ID" value="MDH6199024.1"/>
    <property type="molecule type" value="Genomic_DNA"/>
</dbReference>
<sequence length="136" mass="14304">MRPSGKGGVQRAHGVPDRNPDGDRDSPEIPGAHGTRGDPTDFLHVSAQRVGGVLVEDLHAVATCTPLAISSRTNVRWCRSSWGHRTAVLTPDRYCRLFPDDLDGIADAFGAAAATTAGDLRAVSPRNHSGPLSEGA</sequence>
<keyword evidence="3" id="KW-1185">Reference proteome</keyword>
<name>A0ABT6L7Z3_9MYCO</name>
<evidence type="ECO:0000256" key="1">
    <source>
        <dbReference type="SAM" id="MobiDB-lite"/>
    </source>
</evidence>
<comment type="caution">
    <text evidence="2">The sequence shown here is derived from an EMBL/GenBank/DDBJ whole genome shotgun (WGS) entry which is preliminary data.</text>
</comment>
<dbReference type="RefSeq" id="WP_280835587.1">
    <property type="nucleotide sequence ID" value="NZ_JARXVE010000014.1"/>
</dbReference>
<evidence type="ECO:0000313" key="3">
    <source>
        <dbReference type="Proteomes" id="UP001160130"/>
    </source>
</evidence>
<protein>
    <submittedName>
        <fullName evidence="2">Uncharacterized protein</fullName>
    </submittedName>
</protein>
<proteinExistence type="predicted"/>
<gene>
    <name evidence="2" type="ORF">M2272_005691</name>
</gene>
<reference evidence="2 3" key="1">
    <citation type="submission" date="2023-04" db="EMBL/GenBank/DDBJ databases">
        <title>Forest soil microbial communities from Buena Vista Peninsula, Colon Province, Panama.</title>
        <authorList>
            <person name="Bouskill N."/>
        </authorList>
    </citation>
    <scope>NUCLEOTIDE SEQUENCE [LARGE SCALE GENOMIC DNA]</scope>
    <source>
        <strain evidence="2 3">AC80</strain>
    </source>
</reference>